<comment type="caution">
    <text evidence="2">The sequence shown here is derived from an EMBL/GenBank/DDBJ whole genome shotgun (WGS) entry which is preliminary data.</text>
</comment>
<protein>
    <submittedName>
        <fullName evidence="2">Uncharacterized protein</fullName>
    </submittedName>
</protein>
<organism evidence="2 3">
    <name type="scientific">Meristemomyces frigidus</name>
    <dbReference type="NCBI Taxonomy" id="1508187"/>
    <lineage>
        <taxon>Eukaryota</taxon>
        <taxon>Fungi</taxon>
        <taxon>Dikarya</taxon>
        <taxon>Ascomycota</taxon>
        <taxon>Pezizomycotina</taxon>
        <taxon>Dothideomycetes</taxon>
        <taxon>Dothideomycetidae</taxon>
        <taxon>Mycosphaerellales</taxon>
        <taxon>Teratosphaeriaceae</taxon>
        <taxon>Meristemomyces</taxon>
    </lineage>
</organism>
<name>A0AAN7TBT6_9PEZI</name>
<feature type="region of interest" description="Disordered" evidence="1">
    <location>
        <begin position="1"/>
        <end position="25"/>
    </location>
</feature>
<accession>A0AAN7TBT6</accession>
<dbReference type="Proteomes" id="UP001310890">
    <property type="component" value="Unassembled WGS sequence"/>
</dbReference>
<proteinExistence type="predicted"/>
<sequence>MLYYKEAGTSQRKETRPTGLHPTTFGANGKSKASLTYADIESQLSNEVHPLFARNRFPGTDYEKILPALRLASLLIDTECLLEFWHTMWFGDYILVGDDEVEGDWHYVNVPFRPQLSTKDVAMTRARLNTMSHMVTFYRRTNMAGALGECSHIQGFLDIQGPYETGDFIGNCSMIEYSDQFYQGLCDASNSNDQQTYSRLSFKFAALVVHELAHAAKYAAWSFLPACPKGQHATMAEDGFDWENAVFGCILDVFGAPRSRDFQFITEWPSGCTGKKHQQNEWHMWIEGACPDVDVSWELPFYYVYRLFTTNFWRSTVPAKGAAALKVLGIRGRLFKLDDDGRHDQLRGSEQEDRDNFEHLVPDEYCVDDEYEATMKPFAPNFEFEGFGRLLKIDHHSLFSDRESGSGPK</sequence>
<evidence type="ECO:0000256" key="1">
    <source>
        <dbReference type="SAM" id="MobiDB-lite"/>
    </source>
</evidence>
<reference evidence="2" key="1">
    <citation type="submission" date="2023-08" db="EMBL/GenBank/DDBJ databases">
        <title>Black Yeasts Isolated from many extreme environments.</title>
        <authorList>
            <person name="Coleine C."/>
            <person name="Stajich J.E."/>
            <person name="Selbmann L."/>
        </authorList>
    </citation>
    <scope>NUCLEOTIDE SEQUENCE</scope>
    <source>
        <strain evidence="2">CCFEE 5401</strain>
    </source>
</reference>
<evidence type="ECO:0000313" key="3">
    <source>
        <dbReference type="Proteomes" id="UP001310890"/>
    </source>
</evidence>
<evidence type="ECO:0000313" key="2">
    <source>
        <dbReference type="EMBL" id="KAK5109697.1"/>
    </source>
</evidence>
<gene>
    <name evidence="2" type="ORF">LTR62_006820</name>
</gene>
<dbReference type="EMBL" id="JAVRRL010000060">
    <property type="protein sequence ID" value="KAK5109697.1"/>
    <property type="molecule type" value="Genomic_DNA"/>
</dbReference>
<dbReference type="AlphaFoldDB" id="A0AAN7TBT6"/>